<proteinExistence type="inferred from homology"/>
<feature type="transmembrane region" description="Helical" evidence="7">
    <location>
        <begin position="111"/>
        <end position="129"/>
    </location>
</feature>
<evidence type="ECO:0000256" key="6">
    <source>
        <dbReference type="ARBA" id="ARBA00023136"/>
    </source>
</evidence>
<feature type="transmembrane region" description="Helical" evidence="7">
    <location>
        <begin position="167"/>
        <end position="187"/>
    </location>
</feature>
<dbReference type="GeneID" id="66310281"/>
<feature type="transmembrane region" description="Helical" evidence="7">
    <location>
        <begin position="76"/>
        <end position="99"/>
    </location>
</feature>
<evidence type="ECO:0000256" key="2">
    <source>
        <dbReference type="ARBA" id="ARBA00007430"/>
    </source>
</evidence>
<organism evidence="8 9">
    <name type="scientific">Bacteroides cellulosilyticus</name>
    <dbReference type="NCBI Taxonomy" id="246787"/>
    <lineage>
        <taxon>Bacteria</taxon>
        <taxon>Pseudomonadati</taxon>
        <taxon>Bacteroidota</taxon>
        <taxon>Bacteroidia</taxon>
        <taxon>Bacteroidales</taxon>
        <taxon>Bacteroidaceae</taxon>
        <taxon>Bacteroides</taxon>
    </lineage>
</organism>
<dbReference type="EMBL" id="VVYV01000048">
    <property type="protein sequence ID" value="KAA5413693.1"/>
    <property type="molecule type" value="Genomic_DNA"/>
</dbReference>
<dbReference type="GO" id="GO:0005886">
    <property type="term" value="C:plasma membrane"/>
    <property type="evidence" value="ECO:0007669"/>
    <property type="project" value="UniProtKB-SubCell"/>
</dbReference>
<evidence type="ECO:0000313" key="9">
    <source>
        <dbReference type="Proteomes" id="UP000448877"/>
    </source>
</evidence>
<feature type="transmembrane region" description="Helical" evidence="7">
    <location>
        <begin position="288"/>
        <end position="309"/>
    </location>
</feature>
<dbReference type="PANTHER" id="PTHR30250:SF10">
    <property type="entry name" value="LIPOPOLYSACCHARIDE BIOSYNTHESIS PROTEIN WZXC"/>
    <property type="match status" value="1"/>
</dbReference>
<dbReference type="InterPro" id="IPR050833">
    <property type="entry name" value="Poly_Biosynth_Transport"/>
</dbReference>
<sequence>MGKVTISFVWAFIQKFGNTFLSFISNIILARLLLPEDYGAIGMIMIFIVISNTFIDGGFGSALIQKTNPTTKDYSTIFYWNIFFSIGLYIVLYFCAPFIASFYKLPLLNNLLKVLGVVLIINSLSVVQSTQLRKKLKFKECAYATVISSLLAVCVTVFLAYNGMGVWSLVIQQILVSVFSFLLYLYFNKWIPSLVFSWKSLKELFNFGFFMLCSSFLNNLCNNIQGLIIGRQFSSTVMGLYTQSAKLATESSNSIASVVDQVSYPLLVEVKDDNRALEKIIRQLSCNLLFLIFPLMCFLIMVAKPLIVFLFTEKWIDCVPYFRILCLSGIAVTFQGVSYNSIAAIGKSWLLFKWNLVKRIFAMTLIFVGLKWGVYGILWAMVVGTYVISFINMYLVSSQIGYNLGKQFRDIIPIVLIATCPLMFLFLIKGIFEISNEYDCYMGIIYLVLYFIISWCLKIEQLGNIGQILASIFRR</sequence>
<keyword evidence="4 7" id="KW-0812">Transmembrane</keyword>
<evidence type="ECO:0000256" key="5">
    <source>
        <dbReference type="ARBA" id="ARBA00022989"/>
    </source>
</evidence>
<dbReference type="CDD" id="cd13127">
    <property type="entry name" value="MATE_tuaB_like"/>
    <property type="match status" value="1"/>
</dbReference>
<feature type="transmembrane region" description="Helical" evidence="7">
    <location>
        <begin position="40"/>
        <end position="64"/>
    </location>
</feature>
<comment type="similarity">
    <text evidence="2">Belongs to the polysaccharide synthase family.</text>
</comment>
<feature type="transmembrane region" description="Helical" evidence="7">
    <location>
        <begin position="141"/>
        <end position="161"/>
    </location>
</feature>
<gene>
    <name evidence="8" type="ORF">F2Y81_22180</name>
</gene>
<feature type="transmembrane region" description="Helical" evidence="7">
    <location>
        <begin position="376"/>
        <end position="396"/>
    </location>
</feature>
<feature type="transmembrane region" description="Helical" evidence="7">
    <location>
        <begin position="12"/>
        <end position="34"/>
    </location>
</feature>
<keyword evidence="3" id="KW-1003">Cell membrane</keyword>
<dbReference type="Pfam" id="PF13440">
    <property type="entry name" value="Polysacc_synt_3"/>
    <property type="match status" value="1"/>
</dbReference>
<evidence type="ECO:0000256" key="1">
    <source>
        <dbReference type="ARBA" id="ARBA00004651"/>
    </source>
</evidence>
<evidence type="ECO:0000256" key="7">
    <source>
        <dbReference type="SAM" id="Phobius"/>
    </source>
</evidence>
<dbReference type="RefSeq" id="WP_022209033.1">
    <property type="nucleotide sequence ID" value="NZ_CP072251.1"/>
</dbReference>
<feature type="transmembrane region" description="Helical" evidence="7">
    <location>
        <begin position="321"/>
        <end position="339"/>
    </location>
</feature>
<evidence type="ECO:0000256" key="4">
    <source>
        <dbReference type="ARBA" id="ARBA00022692"/>
    </source>
</evidence>
<name>A0A3D6B0D1_9BACE</name>
<accession>A0A3D6B0D1</accession>
<feature type="transmembrane region" description="Helical" evidence="7">
    <location>
        <begin position="408"/>
        <end position="428"/>
    </location>
</feature>
<dbReference type="PANTHER" id="PTHR30250">
    <property type="entry name" value="PST FAMILY PREDICTED COLANIC ACID TRANSPORTER"/>
    <property type="match status" value="1"/>
</dbReference>
<keyword evidence="5 7" id="KW-1133">Transmembrane helix</keyword>
<reference evidence="8 9" key="1">
    <citation type="journal article" date="2019" name="Nat. Med.">
        <title>A library of human gut bacterial isolates paired with longitudinal multiomics data enables mechanistic microbiome research.</title>
        <authorList>
            <person name="Poyet M."/>
            <person name="Groussin M."/>
            <person name="Gibbons S.M."/>
            <person name="Avila-Pacheco J."/>
            <person name="Jiang X."/>
            <person name="Kearney S.M."/>
            <person name="Perrotta A.R."/>
            <person name="Berdy B."/>
            <person name="Zhao S."/>
            <person name="Lieberman T.D."/>
            <person name="Swanson P.K."/>
            <person name="Smith M."/>
            <person name="Roesemann S."/>
            <person name="Alexander J.E."/>
            <person name="Rich S.A."/>
            <person name="Livny J."/>
            <person name="Vlamakis H."/>
            <person name="Clish C."/>
            <person name="Bullock K."/>
            <person name="Deik A."/>
            <person name="Scott J."/>
            <person name="Pierce K.A."/>
            <person name="Xavier R.J."/>
            <person name="Alm E.J."/>
        </authorList>
    </citation>
    <scope>NUCLEOTIDE SEQUENCE [LARGE SCALE GENOMIC DNA]</scope>
    <source>
        <strain evidence="8 9">BIOML-A6</strain>
    </source>
</reference>
<feature type="transmembrane region" description="Helical" evidence="7">
    <location>
        <begin position="440"/>
        <end position="457"/>
    </location>
</feature>
<evidence type="ECO:0000313" key="8">
    <source>
        <dbReference type="EMBL" id="KAA5413693.1"/>
    </source>
</evidence>
<comment type="subcellular location">
    <subcellularLocation>
        <location evidence="1">Cell membrane</location>
        <topology evidence="1">Multi-pass membrane protein</topology>
    </subcellularLocation>
</comment>
<protein>
    <submittedName>
        <fullName evidence="8">Lipopolysaccharide biosynthesis protein</fullName>
    </submittedName>
</protein>
<dbReference type="Proteomes" id="UP000448877">
    <property type="component" value="Unassembled WGS sequence"/>
</dbReference>
<dbReference type="AlphaFoldDB" id="A0A3D6B0D1"/>
<keyword evidence="6 7" id="KW-0472">Membrane</keyword>
<comment type="caution">
    <text evidence="8">The sequence shown here is derived from an EMBL/GenBank/DDBJ whole genome shotgun (WGS) entry which is preliminary data.</text>
</comment>
<evidence type="ECO:0000256" key="3">
    <source>
        <dbReference type="ARBA" id="ARBA00022475"/>
    </source>
</evidence>